<dbReference type="InterPro" id="IPR008598">
    <property type="entry name" value="Di19_Zn-bd"/>
</dbReference>
<dbReference type="AlphaFoldDB" id="A0AAV0MX47"/>
<evidence type="ECO:0000313" key="5">
    <source>
        <dbReference type="EMBL" id="CAI0450824.1"/>
    </source>
</evidence>
<comment type="caution">
    <text evidence="5">The sequence shown here is derived from an EMBL/GenBank/DDBJ whole genome shotgun (WGS) entry which is preliminary data.</text>
</comment>
<dbReference type="Pfam" id="PF05605">
    <property type="entry name" value="zf-Di19"/>
    <property type="match status" value="1"/>
</dbReference>
<feature type="domain" description="Di19 C-terminal" evidence="4">
    <location>
        <begin position="309"/>
        <end position="394"/>
    </location>
</feature>
<sequence length="395" mass="43584">QSFQCQSAFCKAESQKSILHWRPRTFPTSHHSQLATAAPPAGNSYFRINTHRGEIELIRRSMDFNFWNSRVHSAKHFSPVQAAKQYYSEGEALRGQSQAKSSVRVEPLHNLGEKQFDIASRMSSYSVVVDQSGEYHGLDSESEDEDVLIEKMMEALNRWDLGLPHEVDSDNLALQSATNQQGDGVDASDVGSEGDYDGMIPQYDSFPDEDNHLGLDESEGEEDAKAFFPCPFCYVDIDVHVLCTHLQDEHCFNLRNAVCPLCAANLGNDVIGHFIVQHASSLKKRRKAHRSGPWTGGNNSAVSGRALSSFGGSSTTSSIGNISELAPDLSPFLGSVPELDSRSWQQQQQDSSEKPSSGTHLKSSGGELSVDDRLDREERAQKAAFIQELIASTIF</sequence>
<evidence type="ECO:0000259" key="4">
    <source>
        <dbReference type="Pfam" id="PF14571"/>
    </source>
</evidence>
<protein>
    <recommendedName>
        <fullName evidence="7">Drought induced 19 protein type zinc-binding domain-containing protein</fullName>
    </recommendedName>
</protein>
<comment type="similarity">
    <text evidence="1">Belongs to the Di19 family.</text>
</comment>
<proteinExistence type="inferred from homology"/>
<keyword evidence="6" id="KW-1185">Reference proteome</keyword>
<organism evidence="5 6">
    <name type="scientific">Linum tenue</name>
    <dbReference type="NCBI Taxonomy" id="586396"/>
    <lineage>
        <taxon>Eukaryota</taxon>
        <taxon>Viridiplantae</taxon>
        <taxon>Streptophyta</taxon>
        <taxon>Embryophyta</taxon>
        <taxon>Tracheophyta</taxon>
        <taxon>Spermatophyta</taxon>
        <taxon>Magnoliopsida</taxon>
        <taxon>eudicotyledons</taxon>
        <taxon>Gunneridae</taxon>
        <taxon>Pentapetalae</taxon>
        <taxon>rosids</taxon>
        <taxon>fabids</taxon>
        <taxon>Malpighiales</taxon>
        <taxon>Linaceae</taxon>
        <taxon>Linum</taxon>
    </lineage>
</organism>
<dbReference type="InterPro" id="IPR033347">
    <property type="entry name" value="Di19"/>
</dbReference>
<feature type="non-terminal residue" evidence="5">
    <location>
        <position position="1"/>
    </location>
</feature>
<evidence type="ECO:0000256" key="2">
    <source>
        <dbReference type="SAM" id="MobiDB-lite"/>
    </source>
</evidence>
<feature type="compositionally biased region" description="Low complexity" evidence="2">
    <location>
        <begin position="342"/>
        <end position="357"/>
    </location>
</feature>
<evidence type="ECO:0000313" key="6">
    <source>
        <dbReference type="Proteomes" id="UP001154282"/>
    </source>
</evidence>
<dbReference type="PANTHER" id="PTHR31875">
    <property type="entry name" value="PROTEIN DEHYDRATION-INDUCED 19"/>
    <property type="match status" value="1"/>
</dbReference>
<evidence type="ECO:0008006" key="7">
    <source>
        <dbReference type="Google" id="ProtNLM"/>
    </source>
</evidence>
<evidence type="ECO:0000259" key="3">
    <source>
        <dbReference type="Pfam" id="PF05605"/>
    </source>
</evidence>
<dbReference type="Pfam" id="PF14571">
    <property type="entry name" value="Di19_C"/>
    <property type="match status" value="1"/>
</dbReference>
<accession>A0AAV0MX47</accession>
<dbReference type="InterPro" id="IPR027935">
    <property type="entry name" value="Di19_C"/>
</dbReference>
<feature type="domain" description="Di19 zinc-binding" evidence="3">
    <location>
        <begin position="228"/>
        <end position="279"/>
    </location>
</feature>
<gene>
    <name evidence="5" type="ORF">LITE_LOCUS30659</name>
</gene>
<dbReference type="EMBL" id="CAMGYJ010000007">
    <property type="protein sequence ID" value="CAI0450824.1"/>
    <property type="molecule type" value="Genomic_DNA"/>
</dbReference>
<dbReference type="PANTHER" id="PTHR31875:SF24">
    <property type="entry name" value="PROTEIN DEHYDRATION-INDUCED 19 HOMOLOG 5"/>
    <property type="match status" value="1"/>
</dbReference>
<dbReference type="Proteomes" id="UP001154282">
    <property type="component" value="Unassembled WGS sequence"/>
</dbReference>
<reference evidence="5" key="1">
    <citation type="submission" date="2022-08" db="EMBL/GenBank/DDBJ databases">
        <authorList>
            <person name="Gutierrez-Valencia J."/>
        </authorList>
    </citation>
    <scope>NUCLEOTIDE SEQUENCE</scope>
</reference>
<name>A0AAV0MX47_9ROSI</name>
<feature type="region of interest" description="Disordered" evidence="2">
    <location>
        <begin position="178"/>
        <end position="218"/>
    </location>
</feature>
<feature type="region of interest" description="Disordered" evidence="2">
    <location>
        <begin position="340"/>
        <end position="375"/>
    </location>
</feature>
<evidence type="ECO:0000256" key="1">
    <source>
        <dbReference type="ARBA" id="ARBA00007109"/>
    </source>
</evidence>